<reference evidence="2" key="1">
    <citation type="submission" date="2016-04" db="EMBL/GenBank/DDBJ databases">
        <authorList>
            <person name="Evans L.H."/>
            <person name="Alamgir A."/>
            <person name="Owens N."/>
            <person name="Weber N.D."/>
            <person name="Virtaneva K."/>
            <person name="Barbian K."/>
            <person name="Babar A."/>
            <person name="Rosenke K."/>
        </authorList>
    </citation>
    <scope>NUCLEOTIDE SEQUENCE</scope>
    <source>
        <strain evidence="2">86-1</strain>
    </source>
</reference>
<keyword evidence="1" id="KW-0732">Signal</keyword>
<sequence>MVHYYKTMKKIFYILFFSMLGLSSCVSNSDQPDGPVIPDPDPPVSATADDLIGFWETYYYQKDIIYIYPSGEQQIFPGLRLIEYDGFRTEFYLDSKDNEYRFTSYNVIDKVIDEGTYSASSDTVHFNFTYLAGEPKDTTTKQIIRRLDPSKGILKTEDIYPGTIGNTGMKFKVFDMKANRNVDVAPTYTDVSKVMVESHFDELSKAPWDITGCAYYYNSLYQPDETKIMEDALLKTKTSYRFYKNEQGRKYCIVSSLNPKTNEIEDSEPYPIIIVDDVIYRFYTEAETGKTENIYIWVTDWKTKNGSLTFIDKKNERLGNDISVIITTDQYLVQRKE</sequence>
<feature type="chain" id="PRO_5012623158" description="Lipocalin-like domain-containing protein" evidence="1">
    <location>
        <begin position="30"/>
        <end position="337"/>
    </location>
</feature>
<organism evidence="2">
    <name type="scientific">uncultured Dysgonomonas sp</name>
    <dbReference type="NCBI Taxonomy" id="206096"/>
    <lineage>
        <taxon>Bacteria</taxon>
        <taxon>Pseudomonadati</taxon>
        <taxon>Bacteroidota</taxon>
        <taxon>Bacteroidia</taxon>
        <taxon>Bacteroidales</taxon>
        <taxon>Dysgonomonadaceae</taxon>
        <taxon>Dysgonomonas</taxon>
        <taxon>environmental samples</taxon>
    </lineage>
</organism>
<gene>
    <name evidence="2" type="ORF">KL86DYS1_10998</name>
</gene>
<accession>A0A212J457</accession>
<evidence type="ECO:0008006" key="3">
    <source>
        <dbReference type="Google" id="ProtNLM"/>
    </source>
</evidence>
<proteinExistence type="predicted"/>
<feature type="signal peptide" evidence="1">
    <location>
        <begin position="1"/>
        <end position="29"/>
    </location>
</feature>
<protein>
    <recommendedName>
        <fullName evidence="3">Lipocalin-like domain-containing protein</fullName>
    </recommendedName>
</protein>
<dbReference type="AlphaFoldDB" id="A0A212J457"/>
<evidence type="ECO:0000256" key="1">
    <source>
        <dbReference type="SAM" id="SignalP"/>
    </source>
</evidence>
<name>A0A212J457_9BACT</name>
<dbReference type="PROSITE" id="PS51257">
    <property type="entry name" value="PROKAR_LIPOPROTEIN"/>
    <property type="match status" value="1"/>
</dbReference>
<evidence type="ECO:0000313" key="2">
    <source>
        <dbReference type="EMBL" id="SBV93935.1"/>
    </source>
</evidence>
<dbReference type="EMBL" id="FLUM01000001">
    <property type="protein sequence ID" value="SBV93935.1"/>
    <property type="molecule type" value="Genomic_DNA"/>
</dbReference>